<dbReference type="SUPFAM" id="SSF52038">
    <property type="entry name" value="Barstar-related"/>
    <property type="match status" value="1"/>
</dbReference>
<dbReference type="RefSeq" id="WP_009155406.1">
    <property type="nucleotide sequence ID" value="NZ_CM001439.1"/>
</dbReference>
<feature type="domain" description="Barstar (barnase inhibitor)" evidence="2">
    <location>
        <begin position="41"/>
        <end position="145"/>
    </location>
</feature>
<evidence type="ECO:0000313" key="3">
    <source>
        <dbReference type="EMBL" id="EHR52026.1"/>
    </source>
</evidence>
<proteinExistence type="inferred from homology"/>
<sequence>MADIRRLLRADPEHWLFLFEGGRQAINSAVWGWAESGLTARIVRGRKMRTLEGVFNEFAAALQFPLYFGENRDAFHECIAELEGLPAGQGYVVMVTEPDQLLADEGTGELDSLVRSLKSAAEIWASPVELGEWWDRPAVPFHVVLAGDSDVVKVAARRWSSVGVLPTSLGHC</sequence>
<dbReference type="eggNOG" id="COG2732">
    <property type="taxonomic scope" value="Bacteria"/>
</dbReference>
<name>H5X1V7_9PSEU</name>
<dbReference type="STRING" id="882083.SacmaDRAFT_3819"/>
<protein>
    <submittedName>
        <fullName evidence="3">Barstar (Barnase inhibitor)</fullName>
    </submittedName>
</protein>
<dbReference type="Proteomes" id="UP000004926">
    <property type="component" value="Chromosome"/>
</dbReference>
<organism evidence="3 4">
    <name type="scientific">Saccharomonospora marina XMU15</name>
    <dbReference type="NCBI Taxonomy" id="882083"/>
    <lineage>
        <taxon>Bacteria</taxon>
        <taxon>Bacillati</taxon>
        <taxon>Actinomycetota</taxon>
        <taxon>Actinomycetes</taxon>
        <taxon>Pseudonocardiales</taxon>
        <taxon>Pseudonocardiaceae</taxon>
        <taxon>Saccharomonospora</taxon>
    </lineage>
</organism>
<comment type="similarity">
    <text evidence="1">Belongs to the barstar family.</text>
</comment>
<dbReference type="OrthoDB" id="5184890at2"/>
<dbReference type="InterPro" id="IPR000468">
    <property type="entry name" value="Barstar"/>
</dbReference>
<evidence type="ECO:0000259" key="2">
    <source>
        <dbReference type="Pfam" id="PF01337"/>
    </source>
</evidence>
<dbReference type="AlphaFoldDB" id="H5X1V7"/>
<evidence type="ECO:0000256" key="1">
    <source>
        <dbReference type="ARBA" id="ARBA00006845"/>
    </source>
</evidence>
<accession>H5X1V7</accession>
<dbReference type="HOGENOM" id="CLU_1554176_0_0_11"/>
<reference evidence="3 4" key="1">
    <citation type="journal article" date="2012" name="Stand. Genomic Sci.">
        <title>Genome sequence of the ocean sediment bacterium Saccharomonospora marina type strain (XMU15(T)).</title>
        <authorList>
            <person name="Klenk H.P."/>
            <person name="Lu M."/>
            <person name="Lucas S."/>
            <person name="Lapidus A."/>
            <person name="Copeland A."/>
            <person name="Pitluck S."/>
            <person name="Goodwin L.A."/>
            <person name="Han C."/>
            <person name="Tapia R."/>
            <person name="Brambilla E.M."/>
            <person name="Potter G."/>
            <person name="Land M."/>
            <person name="Ivanova N."/>
            <person name="Rohde M."/>
            <person name="Goker M."/>
            <person name="Detter J.C."/>
            <person name="Li W.J."/>
            <person name="Kyrpides N.C."/>
            <person name="Woyke T."/>
        </authorList>
    </citation>
    <scope>NUCLEOTIDE SEQUENCE [LARGE SCALE GENOMIC DNA]</scope>
    <source>
        <strain evidence="3 4">XMU15</strain>
    </source>
</reference>
<dbReference type="Gene3D" id="3.30.370.10">
    <property type="entry name" value="Barstar-like"/>
    <property type="match status" value="1"/>
</dbReference>
<dbReference type="InterPro" id="IPR035905">
    <property type="entry name" value="Barstar-like_sf"/>
</dbReference>
<dbReference type="EMBL" id="CM001439">
    <property type="protein sequence ID" value="EHR52026.1"/>
    <property type="molecule type" value="Genomic_DNA"/>
</dbReference>
<evidence type="ECO:0000313" key="4">
    <source>
        <dbReference type="Proteomes" id="UP000004926"/>
    </source>
</evidence>
<gene>
    <name evidence="3" type="ORF">SacmaDRAFT_3819</name>
</gene>
<keyword evidence="4" id="KW-1185">Reference proteome</keyword>
<dbReference type="Pfam" id="PF01337">
    <property type="entry name" value="Barstar"/>
    <property type="match status" value="1"/>
</dbReference>